<dbReference type="SUPFAM" id="SSF51182">
    <property type="entry name" value="RmlC-like cupins"/>
    <property type="match status" value="1"/>
</dbReference>
<keyword evidence="1" id="KW-0238">DNA-binding</keyword>
<dbReference type="CDD" id="cd02209">
    <property type="entry name" value="cupin_XRE_C"/>
    <property type="match status" value="1"/>
</dbReference>
<feature type="compositionally biased region" description="Basic residues" evidence="2">
    <location>
        <begin position="19"/>
        <end position="32"/>
    </location>
</feature>
<evidence type="ECO:0000256" key="2">
    <source>
        <dbReference type="SAM" id="MobiDB-lite"/>
    </source>
</evidence>
<evidence type="ECO:0000313" key="5">
    <source>
        <dbReference type="Proteomes" id="UP000033874"/>
    </source>
</evidence>
<dbReference type="Proteomes" id="UP000033874">
    <property type="component" value="Unassembled WGS sequence"/>
</dbReference>
<dbReference type="Gene3D" id="1.10.260.40">
    <property type="entry name" value="lambda repressor-like DNA-binding domains"/>
    <property type="match status" value="1"/>
</dbReference>
<dbReference type="GO" id="GO:0003677">
    <property type="term" value="F:DNA binding"/>
    <property type="evidence" value="ECO:0007669"/>
    <property type="project" value="UniProtKB-KW"/>
</dbReference>
<keyword evidence="5" id="KW-1185">Reference proteome</keyword>
<dbReference type="CDD" id="cd00093">
    <property type="entry name" value="HTH_XRE"/>
    <property type="match status" value="1"/>
</dbReference>
<dbReference type="Pfam" id="PF01381">
    <property type="entry name" value="HTH_3"/>
    <property type="match status" value="1"/>
</dbReference>
<evidence type="ECO:0000313" key="4">
    <source>
        <dbReference type="EMBL" id="KKW90208.1"/>
    </source>
</evidence>
<evidence type="ECO:0000256" key="1">
    <source>
        <dbReference type="ARBA" id="ARBA00023125"/>
    </source>
</evidence>
<dbReference type="GO" id="GO:0005829">
    <property type="term" value="C:cytosol"/>
    <property type="evidence" value="ECO:0007669"/>
    <property type="project" value="TreeGrafter"/>
</dbReference>
<dbReference type="InterPro" id="IPR001387">
    <property type="entry name" value="Cro/C1-type_HTH"/>
</dbReference>
<dbReference type="InterPro" id="IPR011051">
    <property type="entry name" value="RmlC_Cupin_sf"/>
</dbReference>
<dbReference type="Gene3D" id="2.60.120.10">
    <property type="entry name" value="Jelly Rolls"/>
    <property type="match status" value="1"/>
</dbReference>
<dbReference type="InterPro" id="IPR013096">
    <property type="entry name" value="Cupin_2"/>
</dbReference>
<dbReference type="InterPro" id="IPR050807">
    <property type="entry name" value="TransReg_Diox_bact_type"/>
</dbReference>
<reference evidence="4 5" key="1">
    <citation type="submission" date="2015-04" db="EMBL/GenBank/DDBJ databases">
        <title>Genome sequence of aromatic hydrocarbons-degrading Sphingobium chungbukense DJ77.</title>
        <authorList>
            <person name="Kim Y.-C."/>
            <person name="Chae J.-C."/>
        </authorList>
    </citation>
    <scope>NUCLEOTIDE SEQUENCE [LARGE SCALE GENOMIC DNA]</scope>
    <source>
        <strain evidence="4 5">DJ77</strain>
    </source>
</reference>
<comment type="caution">
    <text evidence="4">The sequence shown here is derived from an EMBL/GenBank/DDBJ whole genome shotgun (WGS) entry which is preliminary data.</text>
</comment>
<protein>
    <recommendedName>
        <fullName evidence="3">HTH cro/C1-type domain-containing protein</fullName>
    </recommendedName>
</protein>
<dbReference type="EMBL" id="LBIC01000011">
    <property type="protein sequence ID" value="KKW90208.1"/>
    <property type="molecule type" value="Genomic_DNA"/>
</dbReference>
<feature type="region of interest" description="Disordered" evidence="2">
    <location>
        <begin position="1"/>
        <end position="38"/>
    </location>
</feature>
<accession>A0A0M3AJS8</accession>
<feature type="compositionally biased region" description="Basic and acidic residues" evidence="2">
    <location>
        <begin position="1"/>
        <end position="13"/>
    </location>
</feature>
<sequence>MATRAKKDSEQKSEASTAKARKPRTPAPKKKRVQDASDGVDVIVSKVGEKVHALRTKKKLSLQGLSDISDVATGTIHKIESSGMVPTITTLLKLATALGVTVGYFVEEDENASQRVQFTQADHRQPVYTPHKGLTLGGITGSYRQFQTAAAVATMAAGASSGKNTLNHTGEELIYVLSGEVVFRMNDDDFVLKPGDSLHFQGSVPHHWENRGDVPAQLIWYVFRNPEGA</sequence>
<dbReference type="SMART" id="SM00530">
    <property type="entry name" value="HTH_XRE"/>
    <property type="match status" value="1"/>
</dbReference>
<dbReference type="PANTHER" id="PTHR46797">
    <property type="entry name" value="HTH-TYPE TRANSCRIPTIONAL REGULATOR"/>
    <property type="match status" value="1"/>
</dbReference>
<proteinExistence type="predicted"/>
<gene>
    <name evidence="4" type="ORF">YP76_21080</name>
</gene>
<dbReference type="RefSeq" id="WP_046765579.1">
    <property type="nucleotide sequence ID" value="NZ_LBIC01000011.1"/>
</dbReference>
<dbReference type="GO" id="GO:0003700">
    <property type="term" value="F:DNA-binding transcription factor activity"/>
    <property type="evidence" value="ECO:0007669"/>
    <property type="project" value="TreeGrafter"/>
</dbReference>
<dbReference type="PROSITE" id="PS50943">
    <property type="entry name" value="HTH_CROC1"/>
    <property type="match status" value="1"/>
</dbReference>
<dbReference type="PANTHER" id="PTHR46797:SF1">
    <property type="entry name" value="METHYLPHOSPHONATE SYNTHASE"/>
    <property type="match status" value="1"/>
</dbReference>
<dbReference type="SUPFAM" id="SSF47413">
    <property type="entry name" value="lambda repressor-like DNA-binding domains"/>
    <property type="match status" value="1"/>
</dbReference>
<dbReference type="InterPro" id="IPR010982">
    <property type="entry name" value="Lambda_DNA-bd_dom_sf"/>
</dbReference>
<evidence type="ECO:0000259" key="3">
    <source>
        <dbReference type="PROSITE" id="PS50943"/>
    </source>
</evidence>
<dbReference type="PATRIC" id="fig|56193.3.peg.4432"/>
<dbReference type="STRING" id="56193.YP76_21080"/>
<dbReference type="AlphaFoldDB" id="A0A0M3AJS8"/>
<dbReference type="InterPro" id="IPR014710">
    <property type="entry name" value="RmlC-like_jellyroll"/>
</dbReference>
<name>A0A0M3AJS8_9SPHN</name>
<feature type="domain" description="HTH cro/C1-type" evidence="3">
    <location>
        <begin position="51"/>
        <end position="105"/>
    </location>
</feature>
<organism evidence="4 5">
    <name type="scientific">Sphingobium chungbukense</name>
    <dbReference type="NCBI Taxonomy" id="56193"/>
    <lineage>
        <taxon>Bacteria</taxon>
        <taxon>Pseudomonadati</taxon>
        <taxon>Pseudomonadota</taxon>
        <taxon>Alphaproteobacteria</taxon>
        <taxon>Sphingomonadales</taxon>
        <taxon>Sphingomonadaceae</taxon>
        <taxon>Sphingobium</taxon>
    </lineage>
</organism>
<dbReference type="Pfam" id="PF07883">
    <property type="entry name" value="Cupin_2"/>
    <property type="match status" value="1"/>
</dbReference>